<gene>
    <name evidence="1" type="ORF">PHPALM_28597</name>
</gene>
<evidence type="ECO:0000313" key="2">
    <source>
        <dbReference type="Proteomes" id="UP000237271"/>
    </source>
</evidence>
<name>A0A2P4X9P7_9STRA</name>
<protein>
    <submittedName>
        <fullName evidence="1">Uncharacterized protein</fullName>
    </submittedName>
</protein>
<dbReference type="OrthoDB" id="45690at2759"/>
<accession>A0A2P4X9P7</accession>
<keyword evidence="2" id="KW-1185">Reference proteome</keyword>
<dbReference type="Proteomes" id="UP000237271">
    <property type="component" value="Unassembled WGS sequence"/>
</dbReference>
<dbReference type="AlphaFoldDB" id="A0A2P4X9P7"/>
<dbReference type="EMBL" id="NCKW01015615">
    <property type="protein sequence ID" value="POM62266.1"/>
    <property type="molecule type" value="Genomic_DNA"/>
</dbReference>
<organism evidence="1 2">
    <name type="scientific">Phytophthora palmivora</name>
    <dbReference type="NCBI Taxonomy" id="4796"/>
    <lineage>
        <taxon>Eukaryota</taxon>
        <taxon>Sar</taxon>
        <taxon>Stramenopiles</taxon>
        <taxon>Oomycota</taxon>
        <taxon>Peronosporomycetes</taxon>
        <taxon>Peronosporales</taxon>
        <taxon>Peronosporaceae</taxon>
        <taxon>Phytophthora</taxon>
    </lineage>
</organism>
<comment type="caution">
    <text evidence="1">The sequence shown here is derived from an EMBL/GenBank/DDBJ whole genome shotgun (WGS) entry which is preliminary data.</text>
</comment>
<reference evidence="1 2" key="1">
    <citation type="journal article" date="2017" name="Genome Biol. Evol.">
        <title>Phytophthora megakarya and P. palmivora, closely related causal agents of cacao black pod rot, underwent increases in genome sizes and gene numbers by different mechanisms.</title>
        <authorList>
            <person name="Ali S.S."/>
            <person name="Shao J."/>
            <person name="Lary D.J."/>
            <person name="Kronmiller B."/>
            <person name="Shen D."/>
            <person name="Strem M.D."/>
            <person name="Amoako-Attah I."/>
            <person name="Akrofi A.Y."/>
            <person name="Begoude B.A."/>
            <person name="Ten Hoopen G.M."/>
            <person name="Coulibaly K."/>
            <person name="Kebe B.I."/>
            <person name="Melnick R.L."/>
            <person name="Guiltinan M.J."/>
            <person name="Tyler B.M."/>
            <person name="Meinhardt L.W."/>
            <person name="Bailey B.A."/>
        </authorList>
    </citation>
    <scope>NUCLEOTIDE SEQUENCE [LARGE SCALE GENOMIC DNA]</scope>
    <source>
        <strain evidence="2">sbr112.9</strain>
    </source>
</reference>
<evidence type="ECO:0000313" key="1">
    <source>
        <dbReference type="EMBL" id="POM62266.1"/>
    </source>
</evidence>
<proteinExistence type="predicted"/>
<sequence>MIADIANSNPNLGYKSVTISRAIFSRFIPPRIYREAIRSKFAQQWKTAMDEEIDALKKKEHVKISSDRELYFKERSILLLGSQHLDLCMLLQQTIYQGIINTAYLTVSLEINQYLDELEGYPYEEEGMIYMIYKALYGLRQSFC</sequence>